<feature type="compositionally biased region" description="Polar residues" evidence="1">
    <location>
        <begin position="564"/>
        <end position="574"/>
    </location>
</feature>
<feature type="region of interest" description="Disordered" evidence="1">
    <location>
        <begin position="173"/>
        <end position="198"/>
    </location>
</feature>
<feature type="compositionally biased region" description="Basic and acidic residues" evidence="1">
    <location>
        <begin position="308"/>
        <end position="330"/>
    </location>
</feature>
<name>A0A0C9TWF7_PAXIN</name>
<dbReference type="AlphaFoldDB" id="A0A0C9TWF7"/>
<protein>
    <submittedName>
        <fullName evidence="2">Uncharacterized protein</fullName>
    </submittedName>
</protein>
<feature type="compositionally biased region" description="Low complexity" evidence="1">
    <location>
        <begin position="519"/>
        <end position="535"/>
    </location>
</feature>
<dbReference type="EMBL" id="KN819342">
    <property type="protein sequence ID" value="KIJ14588.1"/>
    <property type="molecule type" value="Genomic_DNA"/>
</dbReference>
<accession>A0A0C9TWF7</accession>
<feature type="region of interest" description="Disordered" evidence="1">
    <location>
        <begin position="442"/>
        <end position="620"/>
    </location>
</feature>
<evidence type="ECO:0000256" key="1">
    <source>
        <dbReference type="SAM" id="MobiDB-lite"/>
    </source>
</evidence>
<feature type="compositionally biased region" description="Low complexity" evidence="1">
    <location>
        <begin position="176"/>
        <end position="185"/>
    </location>
</feature>
<feature type="region of interest" description="Disordered" evidence="1">
    <location>
        <begin position="55"/>
        <end position="74"/>
    </location>
</feature>
<reference evidence="3" key="2">
    <citation type="submission" date="2015-01" db="EMBL/GenBank/DDBJ databases">
        <title>Evolutionary Origins and Diversification of the Mycorrhizal Mutualists.</title>
        <authorList>
            <consortium name="DOE Joint Genome Institute"/>
            <consortium name="Mycorrhizal Genomics Consortium"/>
            <person name="Kohler A."/>
            <person name="Kuo A."/>
            <person name="Nagy L.G."/>
            <person name="Floudas D."/>
            <person name="Copeland A."/>
            <person name="Barry K.W."/>
            <person name="Cichocki N."/>
            <person name="Veneault-Fourrey C."/>
            <person name="LaButti K."/>
            <person name="Lindquist E.A."/>
            <person name="Lipzen A."/>
            <person name="Lundell T."/>
            <person name="Morin E."/>
            <person name="Murat C."/>
            <person name="Riley R."/>
            <person name="Ohm R."/>
            <person name="Sun H."/>
            <person name="Tunlid A."/>
            <person name="Henrissat B."/>
            <person name="Grigoriev I.V."/>
            <person name="Hibbett D.S."/>
            <person name="Martin F."/>
        </authorList>
    </citation>
    <scope>NUCLEOTIDE SEQUENCE [LARGE SCALE GENOMIC DNA]</scope>
    <source>
        <strain evidence="3">ATCC 200175</strain>
    </source>
</reference>
<organism evidence="2 3">
    <name type="scientific">Paxillus involutus ATCC 200175</name>
    <dbReference type="NCBI Taxonomy" id="664439"/>
    <lineage>
        <taxon>Eukaryota</taxon>
        <taxon>Fungi</taxon>
        <taxon>Dikarya</taxon>
        <taxon>Basidiomycota</taxon>
        <taxon>Agaricomycotina</taxon>
        <taxon>Agaricomycetes</taxon>
        <taxon>Agaricomycetidae</taxon>
        <taxon>Boletales</taxon>
        <taxon>Paxilineae</taxon>
        <taxon>Paxillaceae</taxon>
        <taxon>Paxillus</taxon>
    </lineage>
</organism>
<feature type="compositionally biased region" description="Polar residues" evidence="1">
    <location>
        <begin position="464"/>
        <end position="484"/>
    </location>
</feature>
<feature type="compositionally biased region" description="Polar residues" evidence="1">
    <location>
        <begin position="536"/>
        <end position="548"/>
    </location>
</feature>
<feature type="compositionally biased region" description="Low complexity" evidence="1">
    <location>
        <begin position="485"/>
        <end position="506"/>
    </location>
</feature>
<sequence>MEDAPPVPAEPSTSTLSEWHTIRPWTPHLTLAVREITSVSATFILSSSLDARPTTDAELGPDLTVGTSEDTSDDAAISDSRGIIADAMCHGLSVDVNGSNWQRVILRMNDHADEAIIVIYGLHPGRQYDIDLALVSGGTMRKQVITEEAESTTLDNERSEDPNAIAAPEAITLTQSTSTINESSPIPTPSPTPTPEDRLRTLSHQLNALHSEQAALQAALKSSRRDANKSSTALRTDIDVLKRASEKAAIAEGKARQRVRNLEDAVRRAHEVRVELEKATGLDEQELPGLKEKQLEAEEVLRKVKAEADEVRAEREKREEEARKRKESMKGECATLNQKLERLGVKKDKLENSVISDLEAQLAEIEREIEATERSGLQSNETWDAAVGDPVKEEMQRRRQSHPGTIGRPSLASVQRPGLAQTQLISPSVFSRHQPRSQSAYRIGNDVGLPHPPGLAHPPGVMHTPTSSMSPSASVFAHSSNTVFSQSTSPSLSRSTSSVTSSTLSSKAAPFEPTRNFTFSSSSSAGAFPSGGPFSTSGQGTFPQSAGSTAFPHTGPNSGGFIPSSATSPFTLSGTYPPIQRPTHVTQTSTGSGLGGAQLRSGRPPVSRGSTGEAWAVSNR</sequence>
<dbReference type="Proteomes" id="UP000053647">
    <property type="component" value="Unassembled WGS sequence"/>
</dbReference>
<keyword evidence="3" id="KW-1185">Reference proteome</keyword>
<evidence type="ECO:0000313" key="2">
    <source>
        <dbReference type="EMBL" id="KIJ14588.1"/>
    </source>
</evidence>
<dbReference type="HOGENOM" id="CLU_027203_0_0_1"/>
<dbReference type="OrthoDB" id="2596255at2759"/>
<feature type="region of interest" description="Disordered" evidence="1">
    <location>
        <begin position="308"/>
        <end position="331"/>
    </location>
</feature>
<proteinExistence type="predicted"/>
<gene>
    <name evidence="2" type="ORF">PAXINDRAFT_12689</name>
</gene>
<reference evidence="2 3" key="1">
    <citation type="submission" date="2014-06" db="EMBL/GenBank/DDBJ databases">
        <authorList>
            <consortium name="DOE Joint Genome Institute"/>
            <person name="Kuo A."/>
            <person name="Kohler A."/>
            <person name="Nagy L.G."/>
            <person name="Floudas D."/>
            <person name="Copeland A."/>
            <person name="Barry K.W."/>
            <person name="Cichocki N."/>
            <person name="Veneault-Fourrey C."/>
            <person name="LaButti K."/>
            <person name="Lindquist E.A."/>
            <person name="Lipzen A."/>
            <person name="Lundell T."/>
            <person name="Morin E."/>
            <person name="Murat C."/>
            <person name="Sun H."/>
            <person name="Tunlid A."/>
            <person name="Henrissat B."/>
            <person name="Grigoriev I.V."/>
            <person name="Hibbett D.S."/>
            <person name="Martin F."/>
            <person name="Nordberg H.P."/>
            <person name="Cantor M.N."/>
            <person name="Hua S.X."/>
        </authorList>
    </citation>
    <scope>NUCLEOTIDE SEQUENCE [LARGE SCALE GENOMIC DNA]</scope>
    <source>
        <strain evidence="2 3">ATCC 200175</strain>
    </source>
</reference>
<feature type="region of interest" description="Disordered" evidence="1">
    <location>
        <begin position="372"/>
        <end position="418"/>
    </location>
</feature>
<evidence type="ECO:0000313" key="3">
    <source>
        <dbReference type="Proteomes" id="UP000053647"/>
    </source>
</evidence>